<organism evidence="4 5">
    <name type="scientific">Mesobacillus zeae</name>
    <dbReference type="NCBI Taxonomy" id="1917180"/>
    <lineage>
        <taxon>Bacteria</taxon>
        <taxon>Bacillati</taxon>
        <taxon>Bacillota</taxon>
        <taxon>Bacilli</taxon>
        <taxon>Bacillales</taxon>
        <taxon>Bacillaceae</taxon>
        <taxon>Mesobacillus</taxon>
    </lineage>
</organism>
<evidence type="ECO:0000313" key="5">
    <source>
        <dbReference type="Proteomes" id="UP000265816"/>
    </source>
</evidence>
<proteinExistence type="predicted"/>
<dbReference type="PROSITE" id="PS51257">
    <property type="entry name" value="PROKAR_LIPOPROTEIN"/>
    <property type="match status" value="1"/>
</dbReference>
<dbReference type="OrthoDB" id="1701949at2"/>
<comment type="caution">
    <text evidence="4">The sequence shown here is derived from an EMBL/GenBank/DDBJ whole genome shotgun (WGS) entry which is preliminary data.</text>
</comment>
<protein>
    <submittedName>
        <fullName evidence="4">DUF1541 domain-containing protein</fullName>
    </submittedName>
</protein>
<evidence type="ECO:0000313" key="4">
    <source>
        <dbReference type="EMBL" id="RID87750.1"/>
    </source>
</evidence>
<feature type="compositionally biased region" description="Basic and acidic residues" evidence="1">
    <location>
        <begin position="37"/>
        <end position="51"/>
    </location>
</feature>
<dbReference type="InterPro" id="IPR011438">
    <property type="entry name" value="DUF1541"/>
</dbReference>
<evidence type="ECO:0000256" key="2">
    <source>
        <dbReference type="SAM" id="SignalP"/>
    </source>
</evidence>
<feature type="domain" description="DUF1541" evidence="3">
    <location>
        <begin position="137"/>
        <end position="188"/>
    </location>
</feature>
<gene>
    <name evidence="4" type="ORF">D1970_02585</name>
</gene>
<dbReference type="AlphaFoldDB" id="A0A398BIZ9"/>
<evidence type="ECO:0000259" key="3">
    <source>
        <dbReference type="Pfam" id="PF07563"/>
    </source>
</evidence>
<keyword evidence="2" id="KW-0732">Signal</keyword>
<name>A0A398BIZ9_9BACI</name>
<reference evidence="4 5" key="1">
    <citation type="submission" date="2018-08" db="EMBL/GenBank/DDBJ databases">
        <title>Bacillus jemisoniae sp. nov., Bacillus chryseoplanitiae sp. nov., Bacillus resnikiae sp. nov., and Bacillus frankliniae sp. nov., isolated from Viking spacecraft and associated surfaces.</title>
        <authorList>
            <person name="Seuylemezian A."/>
            <person name="Vaishampayan P."/>
        </authorList>
    </citation>
    <scope>NUCLEOTIDE SEQUENCE [LARGE SCALE GENOMIC DNA]</scope>
    <source>
        <strain evidence="4 5">JJ-247</strain>
    </source>
</reference>
<dbReference type="Proteomes" id="UP000265816">
    <property type="component" value="Unassembled WGS sequence"/>
</dbReference>
<feature type="region of interest" description="Disordered" evidence="1">
    <location>
        <begin position="24"/>
        <end position="60"/>
    </location>
</feature>
<feature type="signal peptide" evidence="2">
    <location>
        <begin position="1"/>
        <end position="21"/>
    </location>
</feature>
<evidence type="ECO:0000256" key="1">
    <source>
        <dbReference type="SAM" id="MobiDB-lite"/>
    </source>
</evidence>
<dbReference type="Gene3D" id="2.30.30.1210">
    <property type="entry name" value="Domain of unknown function DUF1541"/>
    <property type="match status" value="1"/>
</dbReference>
<accession>A0A398BIZ9</accession>
<keyword evidence="5" id="KW-1185">Reference proteome</keyword>
<feature type="chain" id="PRO_5038567647" evidence="2">
    <location>
        <begin position="22"/>
        <end position="196"/>
    </location>
</feature>
<dbReference type="Pfam" id="PF07563">
    <property type="entry name" value="DUF1541"/>
    <property type="match status" value="2"/>
</dbReference>
<sequence length="196" mass="21430">MKIRKSWLLLLTLALAFTLTACSGSADKSSENDTEEPAAKSTEEAMNHSEMNHSGSSEVPKGLVEAKHPKYKVGEQAIITTGHMEGMKGAKATISGAYETTAYVVSYNPTTGGKRVENHKWVIHEELKDHESKAVEPGTKVTIMTDHMEGMHGAEGVIEIAEQTTVYMVDFTPTNGEKKVTNHKWVTESELSPVNQ</sequence>
<dbReference type="EMBL" id="QWVT01000008">
    <property type="protein sequence ID" value="RID87750.1"/>
    <property type="molecule type" value="Genomic_DNA"/>
</dbReference>
<dbReference type="RefSeq" id="WP_119111322.1">
    <property type="nucleotide sequence ID" value="NZ_CBCSEO010000001.1"/>
</dbReference>
<feature type="domain" description="DUF1541" evidence="3">
    <location>
        <begin position="73"/>
        <end position="124"/>
    </location>
</feature>